<dbReference type="PROSITE" id="PS50850">
    <property type="entry name" value="MFS"/>
    <property type="match status" value="1"/>
</dbReference>
<keyword evidence="4 6" id="KW-0472">Membrane</keyword>
<dbReference type="FunCoup" id="A0A163K457">
    <property type="interactions" value="193"/>
</dbReference>
<keyword evidence="9" id="KW-1185">Reference proteome</keyword>
<dbReference type="STRING" id="4829.A0A163K457"/>
<feature type="transmembrane region" description="Helical" evidence="6">
    <location>
        <begin position="269"/>
        <end position="290"/>
    </location>
</feature>
<feature type="region of interest" description="Disordered" evidence="5">
    <location>
        <begin position="79"/>
        <end position="108"/>
    </location>
</feature>
<dbReference type="PANTHER" id="PTHR23502">
    <property type="entry name" value="MAJOR FACILITATOR SUPERFAMILY"/>
    <property type="match status" value="1"/>
</dbReference>
<dbReference type="Proteomes" id="UP000078561">
    <property type="component" value="Unassembled WGS sequence"/>
</dbReference>
<dbReference type="InterPro" id="IPR011701">
    <property type="entry name" value="MFS"/>
</dbReference>
<evidence type="ECO:0000256" key="5">
    <source>
        <dbReference type="SAM" id="MobiDB-lite"/>
    </source>
</evidence>
<dbReference type="InterPro" id="IPR036259">
    <property type="entry name" value="MFS_trans_sf"/>
</dbReference>
<dbReference type="GO" id="GO:0022857">
    <property type="term" value="F:transmembrane transporter activity"/>
    <property type="evidence" value="ECO:0007669"/>
    <property type="project" value="InterPro"/>
</dbReference>
<keyword evidence="2 6" id="KW-0812">Transmembrane</keyword>
<evidence type="ECO:0000256" key="1">
    <source>
        <dbReference type="ARBA" id="ARBA00004141"/>
    </source>
</evidence>
<proteinExistence type="predicted"/>
<dbReference type="InParanoid" id="A0A163K457"/>
<dbReference type="OrthoDB" id="2441642at2759"/>
<feature type="transmembrane region" description="Helical" evidence="6">
    <location>
        <begin position="296"/>
        <end position="316"/>
    </location>
</feature>
<dbReference type="EMBL" id="LT554888">
    <property type="protein sequence ID" value="SAM08166.1"/>
    <property type="molecule type" value="Genomic_DNA"/>
</dbReference>
<evidence type="ECO:0000313" key="8">
    <source>
        <dbReference type="EMBL" id="SAM08166.1"/>
    </source>
</evidence>
<keyword evidence="3 6" id="KW-1133">Transmembrane helix</keyword>
<evidence type="ECO:0000256" key="6">
    <source>
        <dbReference type="SAM" id="Phobius"/>
    </source>
</evidence>
<feature type="transmembrane region" description="Helical" evidence="6">
    <location>
        <begin position="137"/>
        <end position="157"/>
    </location>
</feature>
<sequence>MVRPSLAHFWQWMFVQHHRNLAQGKGSNGLPRCLHDFTTNSNLVSRPTKVIESIAFHVSFRLLIVFSFLSREMTNSYQDPGHNDADSAIHPFPHQKGTDTSPQKSNEVIKVEECDPAVSEDDYDPNHPKHWRTRRKYTTFLIACGSAFMAYFSAALYTPGVLAITEYFDSELKVSSAMAEGNSTQLRPPTISPFLGGESPWLGDKRWIYIVGILLFSVFSVLCGISTNLGAFFTFRVFQGIFSGVGQALGGGSCADLFDKSEHGRAVSIYMFSMIIGPSVGPMLGGYITVYFGWQWMFYFLAIIGFIITLLAVCFMEETLYVAPTPLPSPSSSTAHGLKIIRPKVNFNVMELLRLGSRPEVWLICLGGAMSFGWYYLMVAMLPSSFSDLYGFSAGTIGTLYIPGGIGNGCGAIMAGLISDWLYRRQTKRNGGISVAENRLTPLYFALPFVGAGTLLYGWCLYYRAPFFISLIGFFLFTFGISMALTIANTYLVEAFPHRSATVVSLNNLMRNTFAMIFAITAVFITGALGYGWT</sequence>
<evidence type="ECO:0000313" key="9">
    <source>
        <dbReference type="Proteomes" id="UP000078561"/>
    </source>
</evidence>
<dbReference type="InterPro" id="IPR020846">
    <property type="entry name" value="MFS_dom"/>
</dbReference>
<feature type="transmembrane region" description="Helical" evidence="6">
    <location>
        <begin position="443"/>
        <end position="465"/>
    </location>
</feature>
<reference evidence="8" key="1">
    <citation type="submission" date="2016-04" db="EMBL/GenBank/DDBJ databases">
        <authorList>
            <person name="Evans L.H."/>
            <person name="Alamgir A."/>
            <person name="Owens N."/>
            <person name="Weber N.D."/>
            <person name="Virtaneva K."/>
            <person name="Barbian K."/>
            <person name="Babar A."/>
            <person name="Rosenke K."/>
        </authorList>
    </citation>
    <scope>NUCLEOTIDE SEQUENCE [LARGE SCALE GENOMIC DNA]</scope>
    <source>
        <strain evidence="8">CBS 101.48</strain>
    </source>
</reference>
<dbReference type="SUPFAM" id="SSF103473">
    <property type="entry name" value="MFS general substrate transporter"/>
    <property type="match status" value="1"/>
</dbReference>
<feature type="transmembrane region" description="Helical" evidence="6">
    <location>
        <begin position="514"/>
        <end position="533"/>
    </location>
</feature>
<dbReference type="AlphaFoldDB" id="A0A163K457"/>
<feature type="domain" description="Major facilitator superfamily (MFS) profile" evidence="7">
    <location>
        <begin position="139"/>
        <end position="534"/>
    </location>
</feature>
<feature type="transmembrane region" description="Helical" evidence="6">
    <location>
        <begin position="361"/>
        <end position="380"/>
    </location>
</feature>
<dbReference type="Pfam" id="PF07690">
    <property type="entry name" value="MFS_1"/>
    <property type="match status" value="1"/>
</dbReference>
<feature type="transmembrane region" description="Helical" evidence="6">
    <location>
        <begin position="471"/>
        <end position="493"/>
    </location>
</feature>
<evidence type="ECO:0000256" key="4">
    <source>
        <dbReference type="ARBA" id="ARBA00023136"/>
    </source>
</evidence>
<evidence type="ECO:0000259" key="7">
    <source>
        <dbReference type="PROSITE" id="PS50850"/>
    </source>
</evidence>
<dbReference type="Gene3D" id="1.20.1250.20">
    <property type="entry name" value="MFS general substrate transporter like domains"/>
    <property type="match status" value="1"/>
</dbReference>
<gene>
    <name evidence="8" type="primary">ABSGL_13828.1 scaffold 14339</name>
</gene>
<protein>
    <recommendedName>
        <fullName evidence="7">Major facilitator superfamily (MFS) profile domain-containing protein</fullName>
    </recommendedName>
</protein>
<evidence type="ECO:0000256" key="3">
    <source>
        <dbReference type="ARBA" id="ARBA00022989"/>
    </source>
</evidence>
<comment type="subcellular location">
    <subcellularLocation>
        <location evidence="1">Membrane</location>
        <topology evidence="1">Multi-pass membrane protein</topology>
    </subcellularLocation>
</comment>
<dbReference type="GO" id="GO:0016020">
    <property type="term" value="C:membrane"/>
    <property type="evidence" value="ECO:0007669"/>
    <property type="project" value="UniProtKB-SubCell"/>
</dbReference>
<evidence type="ECO:0000256" key="2">
    <source>
        <dbReference type="ARBA" id="ARBA00022692"/>
    </source>
</evidence>
<accession>A0A163K457</accession>
<feature type="transmembrane region" description="Helical" evidence="6">
    <location>
        <begin position="207"/>
        <end position="233"/>
    </location>
</feature>
<name>A0A163K457_ABSGL</name>
<organism evidence="8">
    <name type="scientific">Absidia glauca</name>
    <name type="common">Pin mould</name>
    <dbReference type="NCBI Taxonomy" id="4829"/>
    <lineage>
        <taxon>Eukaryota</taxon>
        <taxon>Fungi</taxon>
        <taxon>Fungi incertae sedis</taxon>
        <taxon>Mucoromycota</taxon>
        <taxon>Mucoromycotina</taxon>
        <taxon>Mucoromycetes</taxon>
        <taxon>Mucorales</taxon>
        <taxon>Cunninghamellaceae</taxon>
        <taxon>Absidia</taxon>
    </lineage>
</organism>
<feature type="transmembrane region" description="Helical" evidence="6">
    <location>
        <begin position="400"/>
        <end position="423"/>
    </location>
</feature>
<dbReference type="PANTHER" id="PTHR23502:SF68">
    <property type="entry name" value="MULTIDRUG TRANSPORTER, PUTATIVE (AFU_ORTHOLOGUE AFUA_3G01120)-RELATED"/>
    <property type="match status" value="1"/>
</dbReference>